<reference evidence="13 14" key="1">
    <citation type="submission" date="2015-01" db="EMBL/GenBank/DDBJ databases">
        <title>Draft genome sequence of Pedobacter sp. NL19 isolated from sludge of an effluent treatment pond in an abandoned uranium mine.</title>
        <authorList>
            <person name="Santos T."/>
            <person name="Caetano T."/>
            <person name="Covas C."/>
            <person name="Cruz A."/>
            <person name="Mendo S."/>
        </authorList>
    </citation>
    <scope>NUCLEOTIDE SEQUENCE [LARGE SCALE GENOMIC DNA]</scope>
    <source>
        <strain evidence="13 14">NL19</strain>
    </source>
</reference>
<evidence type="ECO:0000256" key="3">
    <source>
        <dbReference type="ARBA" id="ARBA00012057"/>
    </source>
</evidence>
<keyword evidence="14" id="KW-1185">Reference proteome</keyword>
<keyword evidence="9" id="KW-0413">Isomerase</keyword>
<dbReference type="GO" id="GO:0004452">
    <property type="term" value="F:isopentenyl-diphosphate delta-isomerase activity"/>
    <property type="evidence" value="ECO:0007669"/>
    <property type="project" value="UniProtKB-UniRule"/>
</dbReference>
<dbReference type="NCBIfam" id="TIGR02150">
    <property type="entry name" value="IPP_isom_1"/>
    <property type="match status" value="1"/>
</dbReference>
<evidence type="ECO:0000313" key="13">
    <source>
        <dbReference type="EMBL" id="KIO78687.1"/>
    </source>
</evidence>
<keyword evidence="5" id="KW-0479">Metal-binding</keyword>
<dbReference type="GO" id="GO:0009240">
    <property type="term" value="P:isopentenyl diphosphate biosynthetic process"/>
    <property type="evidence" value="ECO:0007669"/>
    <property type="project" value="TreeGrafter"/>
</dbReference>
<evidence type="ECO:0000256" key="9">
    <source>
        <dbReference type="ARBA" id="ARBA00023235"/>
    </source>
</evidence>
<dbReference type="NCBIfam" id="NF002995">
    <property type="entry name" value="PRK03759.1"/>
    <property type="match status" value="1"/>
</dbReference>
<comment type="caution">
    <text evidence="13">The sequence shown here is derived from an EMBL/GenBank/DDBJ whole genome shotgun (WGS) entry which is preliminary data.</text>
</comment>
<dbReference type="PANTHER" id="PTHR10885">
    <property type="entry name" value="ISOPENTENYL-DIPHOSPHATE DELTA-ISOMERASE"/>
    <property type="match status" value="1"/>
</dbReference>
<dbReference type="Proteomes" id="UP000032049">
    <property type="component" value="Unassembled WGS sequence"/>
</dbReference>
<dbReference type="InterPro" id="IPR000086">
    <property type="entry name" value="NUDIX_hydrolase_dom"/>
</dbReference>
<dbReference type="Pfam" id="PF00293">
    <property type="entry name" value="NUDIX"/>
    <property type="match status" value="1"/>
</dbReference>
<evidence type="ECO:0000256" key="6">
    <source>
        <dbReference type="ARBA" id="ARBA00022842"/>
    </source>
</evidence>
<feature type="active site" evidence="11">
    <location>
        <position position="66"/>
    </location>
</feature>
<organism evidence="13 14">
    <name type="scientific">Pedobacter lusitanus</name>
    <dbReference type="NCBI Taxonomy" id="1503925"/>
    <lineage>
        <taxon>Bacteria</taxon>
        <taxon>Pseudomonadati</taxon>
        <taxon>Bacteroidota</taxon>
        <taxon>Sphingobacteriia</taxon>
        <taxon>Sphingobacteriales</taxon>
        <taxon>Sphingobacteriaceae</taxon>
        <taxon>Pedobacter</taxon>
    </lineage>
</organism>
<evidence type="ECO:0000256" key="11">
    <source>
        <dbReference type="PIRSR" id="PIRSR018427-1"/>
    </source>
</evidence>
<evidence type="ECO:0000256" key="1">
    <source>
        <dbReference type="ARBA" id="ARBA00004826"/>
    </source>
</evidence>
<dbReference type="RefSeq" id="WP_041877904.1">
    <property type="nucleotide sequence ID" value="NZ_CP157278.1"/>
</dbReference>
<evidence type="ECO:0000256" key="8">
    <source>
        <dbReference type="ARBA" id="ARBA00023229"/>
    </source>
</evidence>
<dbReference type="InterPro" id="IPR056375">
    <property type="entry name" value="Idi_bact"/>
</dbReference>
<evidence type="ECO:0000256" key="5">
    <source>
        <dbReference type="ARBA" id="ARBA00022723"/>
    </source>
</evidence>
<dbReference type="EC" id="5.3.3.2" evidence="3 10"/>
<dbReference type="UniPathway" id="UPA00059">
    <property type="reaction ID" value="UER00104"/>
</dbReference>
<protein>
    <recommendedName>
        <fullName evidence="3 10">Isopentenyl-diphosphate delta-isomerase</fullName>
        <ecNumber evidence="3 10">5.3.3.2</ecNumber>
    </recommendedName>
</protein>
<evidence type="ECO:0000259" key="12">
    <source>
        <dbReference type="PROSITE" id="PS51462"/>
    </source>
</evidence>
<sequence>MIEEEVILVDKTDQPVGTMPKLQAHIEGKLHRAFSVFIFNYSGELLLQQRAFDKYHSGGKWTNTCCSHPFPGEKTLSAAKRRLKEEMGMECTLKPAFSFSYKTEFENGLIENEYDHVYFGLSDDLPQPNPKEVANFSYIKMEELESRLADEGKKYTEWLKICFKEVMAHYKKFQIND</sequence>
<dbReference type="STRING" id="1503925.TH53_01995"/>
<dbReference type="Gene3D" id="3.90.79.10">
    <property type="entry name" value="Nucleoside Triphosphate Pyrophosphohydrolase"/>
    <property type="match status" value="1"/>
</dbReference>
<comment type="similarity">
    <text evidence="2">Belongs to the IPP isomerase type 1 family.</text>
</comment>
<dbReference type="GO" id="GO:0050992">
    <property type="term" value="P:dimethylallyl diphosphate biosynthetic process"/>
    <property type="evidence" value="ECO:0007669"/>
    <property type="project" value="UniProtKB-UniPathway"/>
</dbReference>
<keyword evidence="6" id="KW-0460">Magnesium</keyword>
<dbReference type="HAMAP" id="MF_00202">
    <property type="entry name" value="Idi"/>
    <property type="match status" value="1"/>
</dbReference>
<dbReference type="GO" id="GO:0046872">
    <property type="term" value="F:metal ion binding"/>
    <property type="evidence" value="ECO:0007669"/>
    <property type="project" value="UniProtKB-KW"/>
</dbReference>
<dbReference type="AlphaFoldDB" id="A0A0D0GNB1"/>
<evidence type="ECO:0000256" key="2">
    <source>
        <dbReference type="ARBA" id="ARBA00007579"/>
    </source>
</evidence>
<dbReference type="InterPro" id="IPR011876">
    <property type="entry name" value="IsopentenylPP_isomerase_typ1"/>
</dbReference>
<evidence type="ECO:0000313" key="14">
    <source>
        <dbReference type="Proteomes" id="UP000032049"/>
    </source>
</evidence>
<gene>
    <name evidence="13" type="ORF">TH53_01995</name>
</gene>
<keyword evidence="4" id="KW-0963">Cytoplasm</keyword>
<proteinExistence type="inferred from homology"/>
<dbReference type="InterPro" id="IPR015797">
    <property type="entry name" value="NUDIX_hydrolase-like_dom_sf"/>
</dbReference>
<dbReference type="EMBL" id="JXRA01000007">
    <property type="protein sequence ID" value="KIO78687.1"/>
    <property type="molecule type" value="Genomic_DNA"/>
</dbReference>
<dbReference type="PROSITE" id="PS51462">
    <property type="entry name" value="NUDIX"/>
    <property type="match status" value="1"/>
</dbReference>
<feature type="domain" description="Nudix hydrolase" evidence="12">
    <location>
        <begin position="29"/>
        <end position="161"/>
    </location>
</feature>
<keyword evidence="7" id="KW-0464">Manganese</keyword>
<name>A0A0D0GNB1_9SPHI</name>
<evidence type="ECO:0000256" key="4">
    <source>
        <dbReference type="ARBA" id="ARBA00022490"/>
    </source>
</evidence>
<accession>A0A0D0GNB1</accession>
<dbReference type="GO" id="GO:0005737">
    <property type="term" value="C:cytoplasm"/>
    <property type="evidence" value="ECO:0007669"/>
    <property type="project" value="TreeGrafter"/>
</dbReference>
<dbReference type="SUPFAM" id="SSF55811">
    <property type="entry name" value="Nudix"/>
    <property type="match status" value="1"/>
</dbReference>
<dbReference type="OrthoDB" id="9809458at2"/>
<dbReference type="PANTHER" id="PTHR10885:SF0">
    <property type="entry name" value="ISOPENTENYL-DIPHOSPHATE DELTA-ISOMERASE"/>
    <property type="match status" value="1"/>
</dbReference>
<dbReference type="PIRSF" id="PIRSF018427">
    <property type="entry name" value="Isopntndiph_ism"/>
    <property type="match status" value="1"/>
</dbReference>
<dbReference type="CDD" id="cd02885">
    <property type="entry name" value="NUDIX_IPP_Isomerase"/>
    <property type="match status" value="1"/>
</dbReference>
<evidence type="ECO:0000256" key="7">
    <source>
        <dbReference type="ARBA" id="ARBA00023211"/>
    </source>
</evidence>
<keyword evidence="8" id="KW-0414">Isoprene biosynthesis</keyword>
<comment type="pathway">
    <text evidence="1">Isoprenoid biosynthesis; dimethylallyl diphosphate biosynthesis; dimethylallyl diphosphate from isopentenyl diphosphate: step 1/1.</text>
</comment>
<evidence type="ECO:0000256" key="10">
    <source>
        <dbReference type="NCBIfam" id="TIGR02150"/>
    </source>
</evidence>
<feature type="active site" evidence="11">
    <location>
        <position position="113"/>
    </location>
</feature>